<dbReference type="SUPFAM" id="SSF47979">
    <property type="entry name" value="Iron-dependent repressor protein, dimerization domain"/>
    <property type="match status" value="1"/>
</dbReference>
<dbReference type="InterPro" id="IPR036421">
    <property type="entry name" value="Fe_dep_repressor_sf"/>
</dbReference>
<evidence type="ECO:0000313" key="10">
    <source>
        <dbReference type="EMBL" id="ALG81439.1"/>
    </source>
</evidence>
<dbReference type="GO" id="GO:0005737">
    <property type="term" value="C:cytoplasm"/>
    <property type="evidence" value="ECO:0007669"/>
    <property type="project" value="UniProtKB-SubCell"/>
</dbReference>
<evidence type="ECO:0000256" key="4">
    <source>
        <dbReference type="ARBA" id="ARBA00023004"/>
    </source>
</evidence>
<dbReference type="InterPro" id="IPR036388">
    <property type="entry name" value="WH-like_DNA-bd_sf"/>
</dbReference>
<dbReference type="GO" id="GO:0046983">
    <property type="term" value="F:protein dimerization activity"/>
    <property type="evidence" value="ECO:0007669"/>
    <property type="project" value="InterPro"/>
</dbReference>
<dbReference type="HOGENOM" id="CLU_069532_0_2_2"/>
<reference evidence="10 11" key="3">
    <citation type="journal article" date="2016" name="Stand. Genomic Sci.">
        <title>Complete genome sequence of 'Halanaeroarchaeum sulfurireducens' M27-SA2, a sulfur-reducing and acetate-oxidizing haloarchaeon from the deep-sea hypersaline anoxic lake Medee.</title>
        <authorList>
            <person name="Messina E."/>
            <person name="Sorokin D.Y."/>
            <person name="Kublanov I.V."/>
            <person name="Toshchakov S."/>
            <person name="Lopatina A."/>
            <person name="Arcadi E."/>
            <person name="Smedile F."/>
            <person name="La Spada G."/>
            <person name="La Cono V."/>
            <person name="Yakimov M.M."/>
        </authorList>
    </citation>
    <scope>NUCLEOTIDE SEQUENCE [LARGE SCALE GENOMIC DNA]</scope>
    <source>
        <strain evidence="10 11">M27-SA2</strain>
    </source>
</reference>
<comment type="similarity">
    <text evidence="2">Belongs to the DtxR/MntR family.</text>
</comment>
<keyword evidence="4" id="KW-0408">Iron</keyword>
<dbReference type="SMART" id="SM00899">
    <property type="entry name" value="FeoA"/>
    <property type="match status" value="1"/>
</dbReference>
<evidence type="ECO:0000313" key="9">
    <source>
        <dbReference type="EMBL" id="AKH97038.1"/>
    </source>
</evidence>
<dbReference type="InterPro" id="IPR001367">
    <property type="entry name" value="Fe_dep_repressor"/>
</dbReference>
<keyword evidence="5" id="KW-0805">Transcription regulation</keyword>
<evidence type="ECO:0000256" key="3">
    <source>
        <dbReference type="ARBA" id="ARBA00011738"/>
    </source>
</evidence>
<dbReference type="InterPro" id="IPR022687">
    <property type="entry name" value="HTH_DTXR"/>
</dbReference>
<dbReference type="Proteomes" id="UP000060390">
    <property type="component" value="Chromosome"/>
</dbReference>
<reference evidence="11" key="2">
    <citation type="submission" date="2015-05" db="EMBL/GenBank/DDBJ databases">
        <title>Complete genome sequence of Halanaeroarchaeum sulfurireducens type strain M27-SA2, a sulfate-reducer haloarchaeon from marine anoxic lake Medee.</title>
        <authorList>
            <person name="Messina E."/>
            <person name="Kublanov I.V."/>
            <person name="Toshchakov S."/>
            <person name="Arcadi E."/>
            <person name="La Spada G."/>
            <person name="La Cono V."/>
            <person name="Yakimov M.M."/>
        </authorList>
    </citation>
    <scope>NUCLEOTIDE SEQUENCE [LARGE SCALE GENOMIC DNA]</scope>
    <source>
        <strain evidence="11">M27-SA2</strain>
    </source>
</reference>
<name>A0A0F7PCE6_9EURY</name>
<dbReference type="STRING" id="1604004.HLASA_0536"/>
<dbReference type="Proteomes" id="UP000069906">
    <property type="component" value="Chromosome"/>
</dbReference>
<dbReference type="AlphaFoldDB" id="A0A0F7PCE6"/>
<sequence>MTAPDQNASNRPQSEPSITPKMEDYLRQIYLLGVNDDGWVSNSAIAQRLNVTRASVTSMLETLSDRGLIEWRRYQPIRLTADGKMLALRIVRRHRLAEMMLFELFDYAIGDVDAEADVLEHHLSRELCRAIEEELGMPETDPHGDPIPDVDLDISKTDQGKPLSDVPESSQIRVCRILTQDKDTLDYLDSVGIRPTAQLRLEDTTPIGMVSVRPVDSQEEVNLPQEIASKILVEMVGH</sequence>
<dbReference type="PANTHER" id="PTHR33238:SF7">
    <property type="entry name" value="IRON-DEPENDENT TRANSCRIPTIONAL REGULATOR"/>
    <property type="match status" value="1"/>
</dbReference>
<evidence type="ECO:0000256" key="2">
    <source>
        <dbReference type="ARBA" id="ARBA00007871"/>
    </source>
</evidence>
<dbReference type="InterPro" id="IPR036390">
    <property type="entry name" value="WH_DNA-bd_sf"/>
</dbReference>
<dbReference type="Pfam" id="PF02742">
    <property type="entry name" value="Fe_dep_repr_C"/>
    <property type="match status" value="1"/>
</dbReference>
<gene>
    <name evidence="10" type="ORF">HLASA_0536</name>
    <name evidence="9" type="ORF">HLASF_0539</name>
</gene>
<dbReference type="KEGG" id="hsf:HLASA_0536"/>
<dbReference type="InterPro" id="IPR050536">
    <property type="entry name" value="DtxR_MntR_Metal-Reg"/>
</dbReference>
<evidence type="ECO:0000313" key="11">
    <source>
        <dbReference type="Proteomes" id="UP000060390"/>
    </source>
</evidence>
<dbReference type="EMBL" id="CP008874">
    <property type="protein sequence ID" value="AKH97038.1"/>
    <property type="molecule type" value="Genomic_DNA"/>
</dbReference>
<dbReference type="EMBL" id="CP011564">
    <property type="protein sequence ID" value="ALG81439.1"/>
    <property type="molecule type" value="Genomic_DNA"/>
</dbReference>
<dbReference type="GO" id="GO:0046914">
    <property type="term" value="F:transition metal ion binding"/>
    <property type="evidence" value="ECO:0007669"/>
    <property type="project" value="InterPro"/>
</dbReference>
<dbReference type="RefSeq" id="WP_050047845.1">
    <property type="nucleotide sequence ID" value="NZ_CP011564.1"/>
</dbReference>
<proteinExistence type="inferred from homology"/>
<dbReference type="SUPFAM" id="SSF46785">
    <property type="entry name" value="Winged helix' DNA-binding domain"/>
    <property type="match status" value="1"/>
</dbReference>
<dbReference type="SUPFAM" id="SSF50037">
    <property type="entry name" value="C-terminal domain of transcriptional repressors"/>
    <property type="match status" value="1"/>
</dbReference>
<dbReference type="InterPro" id="IPR038157">
    <property type="entry name" value="FeoA_core_dom"/>
</dbReference>
<dbReference type="GO" id="GO:0003700">
    <property type="term" value="F:DNA-binding transcription factor activity"/>
    <property type="evidence" value="ECO:0007669"/>
    <property type="project" value="InterPro"/>
</dbReference>
<dbReference type="GeneID" id="26009901"/>
<feature type="domain" description="HTH dtxR-type" evidence="8">
    <location>
        <begin position="18"/>
        <end position="80"/>
    </location>
</feature>
<dbReference type="OrthoDB" id="24735at2157"/>
<evidence type="ECO:0000256" key="6">
    <source>
        <dbReference type="ARBA" id="ARBA00023125"/>
    </source>
</evidence>
<dbReference type="InterPro" id="IPR007167">
    <property type="entry name" value="Fe-transptr_FeoA-like"/>
</dbReference>
<protein>
    <submittedName>
        <fullName evidence="9">Mn-dependent transcriptional regulator</fullName>
    </submittedName>
</protein>
<dbReference type="SMART" id="SM00529">
    <property type="entry name" value="HTH_DTXR"/>
    <property type="match status" value="1"/>
</dbReference>
<dbReference type="InterPro" id="IPR022689">
    <property type="entry name" value="Iron_dep_repressor"/>
</dbReference>
<dbReference type="InterPro" id="IPR008988">
    <property type="entry name" value="Transcriptional_repressor_C"/>
</dbReference>
<evidence type="ECO:0000313" key="12">
    <source>
        <dbReference type="Proteomes" id="UP000069906"/>
    </source>
</evidence>
<evidence type="ECO:0000256" key="5">
    <source>
        <dbReference type="ARBA" id="ARBA00023015"/>
    </source>
</evidence>
<dbReference type="Pfam" id="PF04023">
    <property type="entry name" value="FeoA"/>
    <property type="match status" value="1"/>
</dbReference>
<dbReference type="PATRIC" id="fig|1604004.4.peg.566"/>
<organism evidence="9 12">
    <name type="scientific">Halanaeroarchaeum sulfurireducens</name>
    <dbReference type="NCBI Taxonomy" id="1604004"/>
    <lineage>
        <taxon>Archaea</taxon>
        <taxon>Methanobacteriati</taxon>
        <taxon>Methanobacteriota</taxon>
        <taxon>Stenosarchaea group</taxon>
        <taxon>Halobacteria</taxon>
        <taxon>Halobacteriales</taxon>
        <taxon>Halobacteriaceae</taxon>
        <taxon>Halanaeroarchaeum</taxon>
    </lineage>
</organism>
<keyword evidence="12" id="KW-1185">Reference proteome</keyword>
<evidence type="ECO:0000256" key="1">
    <source>
        <dbReference type="ARBA" id="ARBA00004496"/>
    </source>
</evidence>
<dbReference type="KEGG" id="hsu:HLASF_0539"/>
<comment type="subcellular location">
    <subcellularLocation>
        <location evidence="1">Cytoplasm</location>
    </subcellularLocation>
</comment>
<dbReference type="Gene3D" id="1.10.10.10">
    <property type="entry name" value="Winged helix-like DNA-binding domain superfamily/Winged helix DNA-binding domain"/>
    <property type="match status" value="1"/>
</dbReference>
<comment type="subunit">
    <text evidence="3">Homodimer.</text>
</comment>
<evidence type="ECO:0000259" key="8">
    <source>
        <dbReference type="PROSITE" id="PS50944"/>
    </source>
</evidence>
<dbReference type="Pfam" id="PF01325">
    <property type="entry name" value="Fe_dep_repress"/>
    <property type="match status" value="1"/>
</dbReference>
<reference evidence="9 12" key="1">
    <citation type="journal article" date="2015" name="ISME J.">
        <title>Elemental sulfur and acetate can support life of a novel strictly anaerobic haloarchaeon.</title>
        <authorList>
            <person name="Sorokin D.Y."/>
            <person name="Kublanov I.V."/>
            <person name="Gavrilov S.N."/>
            <person name="Rojo D."/>
            <person name="Roman P."/>
            <person name="Golyshin P.N."/>
            <person name="Slepak V.Z."/>
            <person name="Smedile F."/>
            <person name="Ferrer M."/>
            <person name="Messina E."/>
            <person name="La Cono V."/>
            <person name="Yakimov M.M."/>
        </authorList>
    </citation>
    <scope>NUCLEOTIDE SEQUENCE [LARGE SCALE GENOMIC DNA]</scope>
    <source>
        <strain evidence="9 12">HSR2</strain>
    </source>
</reference>
<keyword evidence="6" id="KW-0238">DNA-binding</keyword>
<dbReference type="Gene3D" id="2.30.30.90">
    <property type="match status" value="1"/>
</dbReference>
<dbReference type="PANTHER" id="PTHR33238">
    <property type="entry name" value="IRON (METAL) DEPENDENT REPRESSOR, DTXR FAMILY"/>
    <property type="match status" value="1"/>
</dbReference>
<evidence type="ECO:0000256" key="7">
    <source>
        <dbReference type="ARBA" id="ARBA00023163"/>
    </source>
</evidence>
<keyword evidence="7" id="KW-0804">Transcription</keyword>
<dbReference type="GO" id="GO:0003677">
    <property type="term" value="F:DNA binding"/>
    <property type="evidence" value="ECO:0007669"/>
    <property type="project" value="UniProtKB-KW"/>
</dbReference>
<accession>A0A0F7PCE6</accession>
<dbReference type="PROSITE" id="PS50944">
    <property type="entry name" value="HTH_DTXR"/>
    <property type="match status" value="1"/>
</dbReference>